<sequence>MNTRLTVAAGVLVALNALPLVSAQCQTTSGLSWRHKPDVKDNAISANVIANGLTKPRSVRWANDTLIVVDQGVGLVAFVEGGNDCANGWSKSVLVQNTDLNHGLAIQGSTIYASSVDNVFRYTINWSNRSVSSPETIIQGMNLAQNHKTRTLELYENWILVSGGASGNLEDESVDASHGTAQIRRFALNGTVPSGGYRWFDGELVSFGMRNAVGITMGADGRHLWTVENSADQLNYTSGGNLVDIHKDNPSEELNVVDMNSIGNFYGYPNCFTAWDMGSVVSGTSLATGDQFSIVPNVTDAQCGNTTYNTPPRLSMQAHSAPLDIQFYKADGVDENVAVTKDWNTHAFVSFHGSWNRDPPTGYGIVRIPWSGNEPSAKADAKDGYSFILQASDLAACPNGCFRPVGLAFDSRGRLFGTSDTTGELFVIHKATAASAALRMASSSTWFIIITTFMAAYVIT</sequence>
<dbReference type="InParanoid" id="G4TFK3"/>
<evidence type="ECO:0000313" key="4">
    <source>
        <dbReference type="EMBL" id="CCA70091.1"/>
    </source>
</evidence>
<keyword evidence="2" id="KW-0732">Signal</keyword>
<proteinExistence type="predicted"/>
<dbReference type="InterPro" id="IPR054539">
    <property type="entry name" value="Beta-prop_PDH"/>
</dbReference>
<dbReference type="OrthoDB" id="507128at2759"/>
<dbReference type="HOGENOM" id="CLU_039534_1_1_1"/>
<reference evidence="4 5" key="1">
    <citation type="journal article" date="2011" name="PLoS Pathog.">
        <title>Endophytic Life Strategies Decoded by Genome and Transcriptome Analyses of the Mutualistic Root Symbiont Piriformospora indica.</title>
        <authorList>
            <person name="Zuccaro A."/>
            <person name="Lahrmann U."/>
            <person name="Guldener U."/>
            <person name="Langen G."/>
            <person name="Pfiffi S."/>
            <person name="Biedenkopf D."/>
            <person name="Wong P."/>
            <person name="Samans B."/>
            <person name="Grimm C."/>
            <person name="Basiewicz M."/>
            <person name="Murat C."/>
            <person name="Martin F."/>
            <person name="Kogel K.H."/>
        </authorList>
    </citation>
    <scope>NUCLEOTIDE SEQUENCE [LARGE SCALE GENOMIC DNA]</scope>
    <source>
        <strain evidence="4 5">DSM 11827</strain>
    </source>
</reference>
<dbReference type="EMBL" id="CAFZ01000072">
    <property type="protein sequence ID" value="CCA70091.1"/>
    <property type="molecule type" value="Genomic_DNA"/>
</dbReference>
<keyword evidence="1" id="KW-0472">Membrane</keyword>
<dbReference type="Proteomes" id="UP000007148">
    <property type="component" value="Unassembled WGS sequence"/>
</dbReference>
<dbReference type="InterPro" id="IPR011042">
    <property type="entry name" value="6-blade_b-propeller_TolB-like"/>
</dbReference>
<dbReference type="STRING" id="1109443.G4TFK3"/>
<dbReference type="SUPFAM" id="SSF50952">
    <property type="entry name" value="Soluble quinoprotein glucose dehydrogenase"/>
    <property type="match status" value="1"/>
</dbReference>
<dbReference type="OMA" id="SAVYAWD"/>
<keyword evidence="1" id="KW-1133">Transmembrane helix</keyword>
<name>G4TFK3_SERID</name>
<dbReference type="Pfam" id="PF22807">
    <property type="entry name" value="TrAA12"/>
    <property type="match status" value="1"/>
</dbReference>
<protein>
    <submittedName>
        <fullName evidence="4">Related to L-sorbosone dehydrogenase</fullName>
    </submittedName>
</protein>
<feature type="signal peptide" evidence="2">
    <location>
        <begin position="1"/>
        <end position="23"/>
    </location>
</feature>
<gene>
    <name evidence="4" type="ORF">PIIN_04031</name>
</gene>
<organism evidence="4 5">
    <name type="scientific">Serendipita indica (strain DSM 11827)</name>
    <name type="common">Root endophyte fungus</name>
    <name type="synonym">Piriformospora indica</name>
    <dbReference type="NCBI Taxonomy" id="1109443"/>
    <lineage>
        <taxon>Eukaryota</taxon>
        <taxon>Fungi</taxon>
        <taxon>Dikarya</taxon>
        <taxon>Basidiomycota</taxon>
        <taxon>Agaricomycotina</taxon>
        <taxon>Agaricomycetes</taxon>
        <taxon>Sebacinales</taxon>
        <taxon>Serendipitaceae</taxon>
        <taxon>Serendipita</taxon>
    </lineage>
</organism>
<dbReference type="AlphaFoldDB" id="G4TFK3"/>
<accession>G4TFK3</accession>
<comment type="caution">
    <text evidence="4">The sequence shown here is derived from an EMBL/GenBank/DDBJ whole genome shotgun (WGS) entry which is preliminary data.</text>
</comment>
<dbReference type="Gene3D" id="2.120.10.30">
    <property type="entry name" value="TolB, C-terminal domain"/>
    <property type="match status" value="1"/>
</dbReference>
<keyword evidence="5" id="KW-1185">Reference proteome</keyword>
<dbReference type="InterPro" id="IPR011041">
    <property type="entry name" value="Quinoprot_gluc/sorb_DH_b-prop"/>
</dbReference>
<evidence type="ECO:0000259" key="3">
    <source>
        <dbReference type="Pfam" id="PF22807"/>
    </source>
</evidence>
<evidence type="ECO:0000256" key="1">
    <source>
        <dbReference type="SAM" id="Phobius"/>
    </source>
</evidence>
<keyword evidence="1" id="KW-0812">Transmembrane</keyword>
<evidence type="ECO:0000313" key="5">
    <source>
        <dbReference type="Proteomes" id="UP000007148"/>
    </source>
</evidence>
<evidence type="ECO:0000256" key="2">
    <source>
        <dbReference type="SAM" id="SignalP"/>
    </source>
</evidence>
<dbReference type="eggNOG" id="ENOG502S0Y3">
    <property type="taxonomic scope" value="Eukaryota"/>
</dbReference>
<feature type="transmembrane region" description="Helical" evidence="1">
    <location>
        <begin position="440"/>
        <end position="459"/>
    </location>
</feature>
<feature type="chain" id="PRO_5003468479" evidence="2">
    <location>
        <begin position="24"/>
        <end position="460"/>
    </location>
</feature>
<feature type="domain" description="Pyrroloquinoline quinone-dependent pyranose dehydrogenase beta-propeller" evidence="3">
    <location>
        <begin position="44"/>
        <end position="430"/>
    </location>
</feature>